<dbReference type="InterPro" id="IPR051413">
    <property type="entry name" value="K/Na_HCN_channel"/>
</dbReference>
<sequence length="587" mass="69517">MNIRVKHRFHHGCTLDARSPMGTKHRRSPYSTFLAKFVFWLRGYLTISWNDDSRLYFRSFASYTKERQRHLTNPSFKWVIHPFSRFERRKNIVMTVMWLFFIFFESFVGTFHGQHFYSDERHEVHSVILFVNLVFFGDLVVRFFTGYTEEKTRTVNLNRRNIAHQYLKTFFFFDGIATVSYFLFYFIGHRDSKIKFFIYHLSSLRAIRLITVVKNISRVLSSSKLQETTRVPLILILTALLFLHCDTCLSGYVSYHHQLYHLPTNKSWLEVYKNLQQKNALLEKTTTKISTMSAVKMYLLHLLVVSCHFFGAHAKHLKTQDSIEMFMYALISMKGLSFYLYCLARILQLFGILNLPETQLENLRMQTDNYMCQKNFQQSLKRRINKYYNYKFSHKFFSEQLVLSTLSDHLKMEVLLYSCHNLIEEVHIFQGLSRSAVGCMLALLKQEIFVPGDQILHSKEDAGCLYFILFGTCAISTMWEQEVLHIEDGYYFGNVLNHAKYNAKDIIYTITALEMVEVYKLEAEDFLYCCKTYPEIQQKMDKAEKLKYRRYGYLFIKQPEADTTGGILQELREGKILEQGLMRTLFT</sequence>
<feature type="transmembrane region" description="Helical" evidence="1">
    <location>
        <begin position="124"/>
        <end position="145"/>
    </location>
</feature>
<feature type="transmembrane region" description="Helical" evidence="1">
    <location>
        <begin position="166"/>
        <end position="188"/>
    </location>
</feature>
<evidence type="ECO:0000259" key="2">
    <source>
        <dbReference type="PROSITE" id="PS50042"/>
    </source>
</evidence>
<comment type="caution">
    <text evidence="3">The sequence shown here is derived from an EMBL/GenBank/DDBJ whole genome shotgun (WGS) entry which is preliminary data.</text>
</comment>
<keyword evidence="1" id="KW-0812">Transmembrane</keyword>
<proteinExistence type="predicted"/>
<dbReference type="PANTHER" id="PTHR45689">
    <property type="entry name" value="I[[H]] CHANNEL, ISOFORM E"/>
    <property type="match status" value="1"/>
</dbReference>
<dbReference type="Gene3D" id="2.60.120.10">
    <property type="entry name" value="Jelly Rolls"/>
    <property type="match status" value="1"/>
</dbReference>
<dbReference type="GO" id="GO:0035725">
    <property type="term" value="P:sodium ion transmembrane transport"/>
    <property type="evidence" value="ECO:0007669"/>
    <property type="project" value="TreeGrafter"/>
</dbReference>
<keyword evidence="1" id="KW-0472">Membrane</keyword>
<dbReference type="InterPro" id="IPR018490">
    <property type="entry name" value="cNMP-bd_dom_sf"/>
</dbReference>
<dbReference type="PROSITE" id="PS50042">
    <property type="entry name" value="CNMP_BINDING_3"/>
    <property type="match status" value="1"/>
</dbReference>
<protein>
    <recommendedName>
        <fullName evidence="2">Cyclic nucleotide-binding domain-containing protein</fullName>
    </recommendedName>
</protein>
<keyword evidence="1" id="KW-1133">Transmembrane helix</keyword>
<dbReference type="GO" id="GO:0003254">
    <property type="term" value="P:regulation of membrane depolarization"/>
    <property type="evidence" value="ECO:0007669"/>
    <property type="project" value="TreeGrafter"/>
</dbReference>
<dbReference type="GO" id="GO:0005249">
    <property type="term" value="F:voltage-gated potassium channel activity"/>
    <property type="evidence" value="ECO:0007669"/>
    <property type="project" value="TreeGrafter"/>
</dbReference>
<dbReference type="SUPFAM" id="SSF51206">
    <property type="entry name" value="cAMP-binding domain-like"/>
    <property type="match status" value="1"/>
</dbReference>
<evidence type="ECO:0000313" key="4">
    <source>
        <dbReference type="Proteomes" id="UP001168821"/>
    </source>
</evidence>
<dbReference type="Proteomes" id="UP001168821">
    <property type="component" value="Unassembled WGS sequence"/>
</dbReference>
<feature type="domain" description="Cyclic nucleotide-binding" evidence="2">
    <location>
        <begin position="428"/>
        <end position="526"/>
    </location>
</feature>
<dbReference type="Gene3D" id="1.10.287.630">
    <property type="entry name" value="Helix hairpin bin"/>
    <property type="match status" value="1"/>
</dbReference>
<name>A0AA38I7E3_9CUCU</name>
<organism evidence="3 4">
    <name type="scientific">Zophobas morio</name>
    <dbReference type="NCBI Taxonomy" id="2755281"/>
    <lineage>
        <taxon>Eukaryota</taxon>
        <taxon>Metazoa</taxon>
        <taxon>Ecdysozoa</taxon>
        <taxon>Arthropoda</taxon>
        <taxon>Hexapoda</taxon>
        <taxon>Insecta</taxon>
        <taxon>Pterygota</taxon>
        <taxon>Neoptera</taxon>
        <taxon>Endopterygota</taxon>
        <taxon>Coleoptera</taxon>
        <taxon>Polyphaga</taxon>
        <taxon>Cucujiformia</taxon>
        <taxon>Tenebrionidae</taxon>
        <taxon>Zophobas</taxon>
    </lineage>
</organism>
<dbReference type="GO" id="GO:0098855">
    <property type="term" value="C:HCN channel complex"/>
    <property type="evidence" value="ECO:0007669"/>
    <property type="project" value="TreeGrafter"/>
</dbReference>
<evidence type="ECO:0000313" key="3">
    <source>
        <dbReference type="EMBL" id="KAJ3650805.1"/>
    </source>
</evidence>
<gene>
    <name evidence="3" type="ORF">Zmor_016884</name>
</gene>
<reference evidence="3" key="1">
    <citation type="journal article" date="2023" name="G3 (Bethesda)">
        <title>Whole genome assemblies of Zophobas morio and Tenebrio molitor.</title>
        <authorList>
            <person name="Kaur S."/>
            <person name="Stinson S.A."/>
            <person name="diCenzo G.C."/>
        </authorList>
    </citation>
    <scope>NUCLEOTIDE SEQUENCE</scope>
    <source>
        <strain evidence="3">QUZm001</strain>
    </source>
</reference>
<accession>A0AA38I7E3</accession>
<evidence type="ECO:0000256" key="1">
    <source>
        <dbReference type="SAM" id="Phobius"/>
    </source>
</evidence>
<keyword evidence="4" id="KW-1185">Reference proteome</keyword>
<dbReference type="CDD" id="cd00038">
    <property type="entry name" value="CAP_ED"/>
    <property type="match status" value="1"/>
</dbReference>
<dbReference type="InterPro" id="IPR014710">
    <property type="entry name" value="RmlC-like_jellyroll"/>
</dbReference>
<feature type="transmembrane region" description="Helical" evidence="1">
    <location>
        <begin position="92"/>
        <end position="112"/>
    </location>
</feature>
<dbReference type="AlphaFoldDB" id="A0AA38I7E3"/>
<dbReference type="PANTHER" id="PTHR45689:SF14">
    <property type="entry name" value="CYCLIC NUCLEOTIDE-GATED CATION CHANNEL SUBUNIT A-LIKE PROTEIN"/>
    <property type="match status" value="1"/>
</dbReference>
<dbReference type="EMBL" id="JALNTZ010000005">
    <property type="protein sequence ID" value="KAJ3650805.1"/>
    <property type="molecule type" value="Genomic_DNA"/>
</dbReference>
<dbReference type="InterPro" id="IPR000595">
    <property type="entry name" value="cNMP-bd_dom"/>
</dbReference>